<dbReference type="OrthoDB" id="2727637at2"/>
<dbReference type="InterPro" id="IPR029066">
    <property type="entry name" value="PLP-binding_barrel"/>
</dbReference>
<name>A0A368XFA2_9BACI</name>
<dbReference type="Gene3D" id="3.20.20.10">
    <property type="entry name" value="Alanine racemase"/>
    <property type="match status" value="1"/>
</dbReference>
<evidence type="ECO:0000256" key="4">
    <source>
        <dbReference type="RuleBase" id="RU003737"/>
    </source>
</evidence>
<feature type="active site" description="Proton donor" evidence="3">
    <location>
        <position position="316"/>
    </location>
</feature>
<dbReference type="PANTHER" id="PTHR43727">
    <property type="entry name" value="DIAMINOPIMELATE DECARBOXYLASE"/>
    <property type="match status" value="1"/>
</dbReference>
<dbReference type="Gene3D" id="2.40.37.10">
    <property type="entry name" value="Lyase, Ornithine Decarboxylase, Chain A, domain 1"/>
    <property type="match status" value="1"/>
</dbReference>
<evidence type="ECO:0000256" key="3">
    <source>
        <dbReference type="PIRSR" id="PIRSR600183-50"/>
    </source>
</evidence>
<dbReference type="InterPro" id="IPR022643">
    <property type="entry name" value="De-COase2_C"/>
</dbReference>
<comment type="similarity">
    <text evidence="4">Belongs to the Orn/Lys/Arg decarboxylase class-II family.</text>
</comment>
<evidence type="ECO:0000256" key="1">
    <source>
        <dbReference type="ARBA" id="ARBA00001933"/>
    </source>
</evidence>
<dbReference type="SUPFAM" id="SSF51419">
    <property type="entry name" value="PLP-binding barrel"/>
    <property type="match status" value="1"/>
</dbReference>
<feature type="domain" description="Orn/DAP/Arg decarboxylase 2 C-terminal" evidence="5">
    <location>
        <begin position="260"/>
        <end position="343"/>
    </location>
</feature>
<feature type="domain" description="Orn/DAP/Arg decarboxylase 2 N-terminal" evidence="6">
    <location>
        <begin position="45"/>
        <end position="256"/>
    </location>
</feature>
<dbReference type="InterPro" id="IPR000183">
    <property type="entry name" value="Orn/DAP/Arg_de-COase"/>
</dbReference>
<feature type="modified residue" description="N6-(pyridoxal phosphate)lysine" evidence="3">
    <location>
        <position position="53"/>
    </location>
</feature>
<dbReference type="RefSeq" id="WP_114353557.1">
    <property type="nucleotide sequence ID" value="NZ_QPJJ01000010.1"/>
</dbReference>
<dbReference type="PANTHER" id="PTHR43727:SF2">
    <property type="entry name" value="GROUP IV DECARBOXYLASE"/>
    <property type="match status" value="1"/>
</dbReference>
<dbReference type="SUPFAM" id="SSF50621">
    <property type="entry name" value="Alanine racemase C-terminal domain-like"/>
    <property type="match status" value="1"/>
</dbReference>
<comment type="caution">
    <text evidence="7">The sequence shown here is derived from an EMBL/GenBank/DDBJ whole genome shotgun (WGS) entry which is preliminary data.</text>
</comment>
<organism evidence="7 8">
    <name type="scientific">Saliterribacillus persicus</name>
    <dbReference type="NCBI Taxonomy" id="930114"/>
    <lineage>
        <taxon>Bacteria</taxon>
        <taxon>Bacillati</taxon>
        <taxon>Bacillota</taxon>
        <taxon>Bacilli</taxon>
        <taxon>Bacillales</taxon>
        <taxon>Bacillaceae</taxon>
        <taxon>Saliterribacillus</taxon>
    </lineage>
</organism>
<dbReference type="Pfam" id="PF00278">
    <property type="entry name" value="Orn_DAP_Arg_deC"/>
    <property type="match status" value="1"/>
</dbReference>
<reference evidence="7 8" key="1">
    <citation type="submission" date="2018-07" db="EMBL/GenBank/DDBJ databases">
        <title>Genomic Encyclopedia of Type Strains, Phase IV (KMG-IV): sequencing the most valuable type-strain genomes for metagenomic binning, comparative biology and taxonomic classification.</title>
        <authorList>
            <person name="Goeker M."/>
        </authorList>
    </citation>
    <scope>NUCLEOTIDE SEQUENCE [LARGE SCALE GENOMIC DNA]</scope>
    <source>
        <strain evidence="7 8">DSM 27696</strain>
    </source>
</reference>
<dbReference type="Pfam" id="PF02784">
    <property type="entry name" value="Orn_Arg_deC_N"/>
    <property type="match status" value="1"/>
</dbReference>
<keyword evidence="2 3" id="KW-0663">Pyridoxal phosphate</keyword>
<dbReference type="AlphaFoldDB" id="A0A368XFA2"/>
<evidence type="ECO:0000259" key="5">
    <source>
        <dbReference type="Pfam" id="PF00278"/>
    </source>
</evidence>
<dbReference type="InterPro" id="IPR022644">
    <property type="entry name" value="De-COase2_N"/>
</dbReference>
<dbReference type="Proteomes" id="UP000252585">
    <property type="component" value="Unassembled WGS sequence"/>
</dbReference>
<dbReference type="GO" id="GO:0008836">
    <property type="term" value="F:diaminopimelate decarboxylase activity"/>
    <property type="evidence" value="ECO:0007669"/>
    <property type="project" value="TreeGrafter"/>
</dbReference>
<dbReference type="InterPro" id="IPR009006">
    <property type="entry name" value="Ala_racemase/Decarboxylase_C"/>
</dbReference>
<comment type="cofactor">
    <cofactor evidence="1 3">
        <name>pyridoxal 5'-phosphate</name>
        <dbReference type="ChEBI" id="CHEBI:597326"/>
    </cofactor>
</comment>
<evidence type="ECO:0000259" key="6">
    <source>
        <dbReference type="Pfam" id="PF02784"/>
    </source>
</evidence>
<sequence>MKYPKVNKDFFEDILKVETPAIVYNLNILDEIVAMLERDIGFCSNLFLSFSLKANRNVGINKFLATKGLGADVASMEELKVAIKSNYRNIYCHAPGFGKKEIEYVYNHNLIFDFNTLSQVVQSLETIRGKYIGLRVKVPFDTSKSESYCELSRFGIDLQKCPKEVFYENNLVISHIHVHTGEKNIEDFEHTLDFLKSELEHNTLLKNTEVVNLGGGITRLYLEEKELETFWGMVKKFAEDVKKRGIKVILEPGMLLTMISGFLITQVVTSDLITENLNNVIMDSSRFNLFQWGNTRPLYTTSKNISVKHNVFGPSCYENDIFAKKTPLPRLEVGDKLVLSSAGAYVVSMQRTLHGIQGPKEYIYYNNYLDQGDKYELSRN</sequence>
<keyword evidence="8" id="KW-1185">Reference proteome</keyword>
<proteinExistence type="inferred from homology"/>
<evidence type="ECO:0000313" key="7">
    <source>
        <dbReference type="EMBL" id="RCW65896.1"/>
    </source>
</evidence>
<gene>
    <name evidence="7" type="ORF">DFR57_110114</name>
</gene>
<evidence type="ECO:0000256" key="2">
    <source>
        <dbReference type="ARBA" id="ARBA00022898"/>
    </source>
</evidence>
<dbReference type="GO" id="GO:0009089">
    <property type="term" value="P:lysine biosynthetic process via diaminopimelate"/>
    <property type="evidence" value="ECO:0007669"/>
    <property type="project" value="TreeGrafter"/>
</dbReference>
<protein>
    <submittedName>
        <fullName evidence="7">Diaminopimelate decarboxylase</fullName>
    </submittedName>
</protein>
<accession>A0A368XFA2</accession>
<dbReference type="EMBL" id="QPJJ01000010">
    <property type="protein sequence ID" value="RCW65896.1"/>
    <property type="molecule type" value="Genomic_DNA"/>
</dbReference>
<evidence type="ECO:0000313" key="8">
    <source>
        <dbReference type="Proteomes" id="UP000252585"/>
    </source>
</evidence>
<dbReference type="PRINTS" id="PR01179">
    <property type="entry name" value="ODADCRBXLASE"/>
</dbReference>